<protein>
    <submittedName>
        <fullName evidence="2">Uncharacterized protein LOC115875493</fullName>
    </submittedName>
</protein>
<keyword evidence="1" id="KW-1185">Reference proteome</keyword>
<evidence type="ECO:0000313" key="1">
    <source>
        <dbReference type="Proteomes" id="UP000504635"/>
    </source>
</evidence>
<dbReference type="PANTHER" id="PTHR19446">
    <property type="entry name" value="REVERSE TRANSCRIPTASES"/>
    <property type="match status" value="1"/>
</dbReference>
<name>A0A6J2X759_SITOR</name>
<dbReference type="SUPFAM" id="SSF56219">
    <property type="entry name" value="DNase I-like"/>
    <property type="match status" value="1"/>
</dbReference>
<dbReference type="Gene3D" id="3.60.10.10">
    <property type="entry name" value="Endonuclease/exonuclease/phosphatase"/>
    <property type="match status" value="1"/>
</dbReference>
<organism evidence="1 2">
    <name type="scientific">Sitophilus oryzae</name>
    <name type="common">Rice weevil</name>
    <name type="synonym">Curculio oryzae</name>
    <dbReference type="NCBI Taxonomy" id="7048"/>
    <lineage>
        <taxon>Eukaryota</taxon>
        <taxon>Metazoa</taxon>
        <taxon>Ecdysozoa</taxon>
        <taxon>Arthropoda</taxon>
        <taxon>Hexapoda</taxon>
        <taxon>Insecta</taxon>
        <taxon>Pterygota</taxon>
        <taxon>Neoptera</taxon>
        <taxon>Endopterygota</taxon>
        <taxon>Coleoptera</taxon>
        <taxon>Polyphaga</taxon>
        <taxon>Cucujiformia</taxon>
        <taxon>Curculionidae</taxon>
        <taxon>Dryophthorinae</taxon>
        <taxon>Sitophilus</taxon>
    </lineage>
</organism>
<evidence type="ECO:0000313" key="2">
    <source>
        <dbReference type="RefSeq" id="XP_030746820.1"/>
    </source>
</evidence>
<dbReference type="AlphaFoldDB" id="A0A6J2X759"/>
<dbReference type="Proteomes" id="UP000504635">
    <property type="component" value="Unplaced"/>
</dbReference>
<dbReference type="RefSeq" id="XP_030746820.1">
    <property type="nucleotide sequence ID" value="XM_030890960.1"/>
</dbReference>
<dbReference type="KEGG" id="soy:115875493"/>
<dbReference type="InterPro" id="IPR036691">
    <property type="entry name" value="Endo/exonu/phosph_ase_sf"/>
</dbReference>
<dbReference type="InParanoid" id="A0A6J2X759"/>
<proteinExistence type="predicted"/>
<reference evidence="2" key="1">
    <citation type="submission" date="2025-08" db="UniProtKB">
        <authorList>
            <consortium name="RefSeq"/>
        </authorList>
    </citation>
    <scope>IDENTIFICATION</scope>
    <source>
        <tissue evidence="2">Gonads</tissue>
    </source>
</reference>
<dbReference type="GeneID" id="115875493"/>
<gene>
    <name evidence="2" type="primary">LOC115875493</name>
</gene>
<accession>A0A6J2X759</accession>
<sequence>MNAKIGQGIVENVVGHYGLGVRNERGERIIEFCQQTDFTIMNTFFKLPPRRLYTWKSLADCNHRIVRNQIDFVMINRKYRNSVTSCKTYPGADIPTDHNLLLARIRLRLKKIVKKRPSKRLDVRKLQQEIILQRTKDTINNELRIISEESNPEIEVEQLWNKIRRSITSITERELRPDKTVKRKEWMTDNILRLMEERRQHRNKDNQKYKETHSQVLKAIKEAKERWLQERCIEIEMLQAKHDSFNLHKKIKAATGGYRGWRQYMEELFGNENSDDITAGTGNIGPTITQEEVEAAIKRLKNNKTSGPDQIHGEVLKLLDSEQVQLLTTLFNNIYTGGPIPNDWLLSHLYRFPRRQTRPNALITG</sequence>
<dbReference type="OrthoDB" id="6769313at2759"/>